<dbReference type="Pfam" id="PF21922">
    <property type="entry name" value="PBP_dimer_2"/>
    <property type="match status" value="1"/>
</dbReference>
<dbReference type="InterPro" id="IPR001460">
    <property type="entry name" value="PCN-bd_Tpept"/>
</dbReference>
<dbReference type="GO" id="GO:0071972">
    <property type="term" value="F:peptidoglycan L,D-transpeptidase activity"/>
    <property type="evidence" value="ECO:0007669"/>
    <property type="project" value="TreeGrafter"/>
</dbReference>
<dbReference type="RefSeq" id="WP_090548976.1">
    <property type="nucleotide sequence ID" value="NZ_FNFP01000001.1"/>
</dbReference>
<evidence type="ECO:0000259" key="3">
    <source>
        <dbReference type="Pfam" id="PF21922"/>
    </source>
</evidence>
<name>A0A1G8XD18_9FIRM</name>
<dbReference type="AlphaFoldDB" id="A0A1G8XD18"/>
<dbReference type="InterPro" id="IPR036138">
    <property type="entry name" value="PBP_dimer_sf"/>
</dbReference>
<keyword evidence="1" id="KW-0472">Membrane</keyword>
<feature type="transmembrane region" description="Helical" evidence="1">
    <location>
        <begin position="7"/>
        <end position="27"/>
    </location>
</feature>
<evidence type="ECO:0000259" key="2">
    <source>
        <dbReference type="Pfam" id="PF00905"/>
    </source>
</evidence>
<dbReference type="GO" id="GO:0005886">
    <property type="term" value="C:plasma membrane"/>
    <property type="evidence" value="ECO:0007669"/>
    <property type="project" value="TreeGrafter"/>
</dbReference>
<keyword evidence="4" id="KW-0808">Transferase</keyword>
<dbReference type="GO" id="GO:0008658">
    <property type="term" value="F:penicillin binding"/>
    <property type="evidence" value="ECO:0007669"/>
    <property type="project" value="InterPro"/>
</dbReference>
<reference evidence="4 5" key="1">
    <citation type="submission" date="2016-10" db="EMBL/GenBank/DDBJ databases">
        <authorList>
            <person name="de Groot N.N."/>
        </authorList>
    </citation>
    <scope>NUCLEOTIDE SEQUENCE [LARGE SCALE GENOMIC DNA]</scope>
    <source>
        <strain evidence="4 5">DSM 18346</strain>
    </source>
</reference>
<evidence type="ECO:0000256" key="1">
    <source>
        <dbReference type="SAM" id="Phobius"/>
    </source>
</evidence>
<gene>
    <name evidence="4" type="ORF">SAMN05660472_00181</name>
</gene>
<keyword evidence="1" id="KW-0812">Transmembrane</keyword>
<dbReference type="OrthoDB" id="9766847at2"/>
<dbReference type="GO" id="GO:0071555">
    <property type="term" value="P:cell wall organization"/>
    <property type="evidence" value="ECO:0007669"/>
    <property type="project" value="TreeGrafter"/>
</dbReference>
<evidence type="ECO:0000313" key="4">
    <source>
        <dbReference type="EMBL" id="SDJ88267.1"/>
    </source>
</evidence>
<dbReference type="SUPFAM" id="SSF56601">
    <property type="entry name" value="beta-lactamase/transpeptidase-like"/>
    <property type="match status" value="1"/>
</dbReference>
<protein>
    <submittedName>
        <fullName evidence="4">Peptidoglycan glycosyltransferase</fullName>
    </submittedName>
</protein>
<accession>A0A1G8XD18</accession>
<dbReference type="Gene3D" id="3.90.1310.10">
    <property type="entry name" value="Penicillin-binding protein 2a (Domain 2)"/>
    <property type="match status" value="1"/>
</dbReference>
<dbReference type="InterPro" id="IPR050515">
    <property type="entry name" value="Beta-lactam/transpept"/>
</dbReference>
<dbReference type="PANTHER" id="PTHR30627:SF24">
    <property type="entry name" value="PENICILLIN-BINDING PROTEIN 4B"/>
    <property type="match status" value="1"/>
</dbReference>
<keyword evidence="1" id="KW-1133">Transmembrane helix</keyword>
<dbReference type="Pfam" id="PF00905">
    <property type="entry name" value="Transpeptidase"/>
    <property type="match status" value="1"/>
</dbReference>
<organism evidence="4 5">
    <name type="scientific">Natronincola ferrireducens</name>
    <dbReference type="NCBI Taxonomy" id="393762"/>
    <lineage>
        <taxon>Bacteria</taxon>
        <taxon>Bacillati</taxon>
        <taxon>Bacillota</taxon>
        <taxon>Clostridia</taxon>
        <taxon>Peptostreptococcales</taxon>
        <taxon>Natronincolaceae</taxon>
        <taxon>Natronincola</taxon>
    </lineage>
</organism>
<keyword evidence="5" id="KW-1185">Reference proteome</keyword>
<feature type="domain" description="Penicillin binding protein A dimerisation" evidence="3">
    <location>
        <begin position="54"/>
        <end position="134"/>
    </location>
</feature>
<evidence type="ECO:0000313" key="5">
    <source>
        <dbReference type="Proteomes" id="UP000198718"/>
    </source>
</evidence>
<dbReference type="EMBL" id="FNFP01000001">
    <property type="protein sequence ID" value="SDJ88267.1"/>
    <property type="molecule type" value="Genomic_DNA"/>
</dbReference>
<dbReference type="Gene3D" id="3.40.710.10">
    <property type="entry name" value="DD-peptidase/beta-lactamase superfamily"/>
    <property type="match status" value="1"/>
</dbReference>
<dbReference type="SUPFAM" id="SSF56519">
    <property type="entry name" value="Penicillin binding protein dimerisation domain"/>
    <property type="match status" value="1"/>
</dbReference>
<dbReference type="InterPro" id="IPR054120">
    <property type="entry name" value="PBPA_dimer"/>
</dbReference>
<dbReference type="GO" id="GO:0016740">
    <property type="term" value="F:transferase activity"/>
    <property type="evidence" value="ECO:0007669"/>
    <property type="project" value="UniProtKB-KW"/>
</dbReference>
<dbReference type="InterPro" id="IPR012338">
    <property type="entry name" value="Beta-lactam/transpept-like"/>
</dbReference>
<dbReference type="PANTHER" id="PTHR30627">
    <property type="entry name" value="PEPTIDOGLYCAN D,D-TRANSPEPTIDASE"/>
    <property type="match status" value="1"/>
</dbReference>
<feature type="domain" description="Penicillin-binding protein transpeptidase" evidence="2">
    <location>
        <begin position="156"/>
        <end position="460"/>
    </location>
</feature>
<sequence>MENNKKIVHLIVFVSLLFLSIIGYLTYFQIFMAADVIDNPYNQRQWAREDNTLRGRIYDRRGTVLAETEVVEGRPRRRYPYNQLYSHVVGYSYKQYGRSALEAQYNRELMALTPESPVAHIKEQLTGDMIQGNDLILTIDHEIQRTAEGLLREKTGSVVVINPGTGEILAMVSKPDFNPNTLMEDWENLANDERSPLINRSTTGLYPPGSTYKIVMAAAILEDLHIVDEEYNCTGTINIDGYNLSDYGKTAHGPVDLIQSLVVSCNTNFARMAVELGGEKVRDTSRRFMLDRPLGGDLSITQSRFPYGNVIEPTELGAIGIGQGKVLVTPLHMALVASTFINDGVMMEPQIIRKIQSPQGRVLETRSPNGNRILSSEIAEEIRDMMVATVERGTGRRAALRGTTVGGKTGTAENATGRSHAWFIGFATRGEDQVAVAVILETEGQSGGVAAAPIAGQIMDIALKRGGEI</sequence>
<proteinExistence type="predicted"/>
<dbReference type="STRING" id="393762.SAMN05660472_00181"/>
<dbReference type="Proteomes" id="UP000198718">
    <property type="component" value="Unassembled WGS sequence"/>
</dbReference>